<dbReference type="Proteomes" id="UP000237271">
    <property type="component" value="Unassembled WGS sequence"/>
</dbReference>
<organism evidence="1 2">
    <name type="scientific">Phytophthora palmivora</name>
    <dbReference type="NCBI Taxonomy" id="4796"/>
    <lineage>
        <taxon>Eukaryota</taxon>
        <taxon>Sar</taxon>
        <taxon>Stramenopiles</taxon>
        <taxon>Oomycota</taxon>
        <taxon>Peronosporomycetes</taxon>
        <taxon>Peronosporales</taxon>
        <taxon>Peronosporaceae</taxon>
        <taxon>Phytophthora</taxon>
    </lineage>
</organism>
<comment type="caution">
    <text evidence="1">The sequence shown here is derived from an EMBL/GenBank/DDBJ whole genome shotgun (WGS) entry which is preliminary data.</text>
</comment>
<evidence type="ECO:0000313" key="1">
    <source>
        <dbReference type="EMBL" id="POM70279.1"/>
    </source>
</evidence>
<protein>
    <submittedName>
        <fullName evidence="1">Uncharacterized protein</fullName>
    </submittedName>
</protein>
<gene>
    <name evidence="1" type="ORF">PHPALM_13305</name>
</gene>
<keyword evidence="2" id="KW-1185">Reference proteome</keyword>
<dbReference type="AlphaFoldDB" id="A0A2P4XXT5"/>
<name>A0A2P4XXT5_9STRA</name>
<dbReference type="GO" id="GO:0003677">
    <property type="term" value="F:DNA binding"/>
    <property type="evidence" value="ECO:0007669"/>
    <property type="project" value="InterPro"/>
</dbReference>
<dbReference type="InterPro" id="IPR013762">
    <property type="entry name" value="Integrase-like_cat_sf"/>
</dbReference>
<dbReference type="GO" id="GO:0006310">
    <property type="term" value="P:DNA recombination"/>
    <property type="evidence" value="ECO:0007669"/>
    <property type="project" value="InterPro"/>
</dbReference>
<sequence>MDKFGVHLALSRHSVAQYYRQFKCWLMDQYPQQCSQVERHLLKQGRTLEQHCIKRDRGEFTKKASPCTKDDLKKMTMYLYTTASTSTDYQNAGLLCLLWYWVSRASDLTYVRMQQLSISAGKVFFIRFIRVKTSEEQELALFPDNDYTTCPLLALGHLPDEVKNVPLEVPAFVPLLELLDDPQMPPTMPCAATSFFPKPSHASSAIGIHDQVNRLLDRHANGASELSAQWIFDRGTRILTTTNKAFAYVFNTPKEDHQVAKS</sequence>
<dbReference type="EMBL" id="NCKW01007180">
    <property type="protein sequence ID" value="POM70279.1"/>
    <property type="molecule type" value="Genomic_DNA"/>
</dbReference>
<proteinExistence type="predicted"/>
<reference evidence="1 2" key="1">
    <citation type="journal article" date="2017" name="Genome Biol. Evol.">
        <title>Phytophthora megakarya and P. palmivora, closely related causal agents of cacao black pod rot, underwent increases in genome sizes and gene numbers by different mechanisms.</title>
        <authorList>
            <person name="Ali S.S."/>
            <person name="Shao J."/>
            <person name="Lary D.J."/>
            <person name="Kronmiller B."/>
            <person name="Shen D."/>
            <person name="Strem M.D."/>
            <person name="Amoako-Attah I."/>
            <person name="Akrofi A.Y."/>
            <person name="Begoude B.A."/>
            <person name="Ten Hoopen G.M."/>
            <person name="Coulibaly K."/>
            <person name="Kebe B.I."/>
            <person name="Melnick R.L."/>
            <person name="Guiltinan M.J."/>
            <person name="Tyler B.M."/>
            <person name="Meinhardt L.W."/>
            <person name="Bailey B.A."/>
        </authorList>
    </citation>
    <scope>NUCLEOTIDE SEQUENCE [LARGE SCALE GENOMIC DNA]</scope>
    <source>
        <strain evidence="2">sbr112.9</strain>
    </source>
</reference>
<accession>A0A2P4XXT5</accession>
<dbReference type="GO" id="GO:0015074">
    <property type="term" value="P:DNA integration"/>
    <property type="evidence" value="ECO:0007669"/>
    <property type="project" value="InterPro"/>
</dbReference>
<dbReference type="OrthoDB" id="94779at2759"/>
<dbReference type="Gene3D" id="1.10.443.10">
    <property type="entry name" value="Intergrase catalytic core"/>
    <property type="match status" value="1"/>
</dbReference>
<evidence type="ECO:0000313" key="2">
    <source>
        <dbReference type="Proteomes" id="UP000237271"/>
    </source>
</evidence>